<evidence type="ECO:0000256" key="3">
    <source>
        <dbReference type="PROSITE-ProRule" id="PRU00982"/>
    </source>
</evidence>
<accession>A0A7I8II93</accession>
<dbReference type="InterPro" id="IPR011333">
    <property type="entry name" value="SKP1/BTB/POZ_sf"/>
</dbReference>
<dbReference type="EMBL" id="LR743590">
    <property type="protein sequence ID" value="CAA2617820.1"/>
    <property type="molecule type" value="Genomic_DNA"/>
</dbReference>
<dbReference type="AlphaFoldDB" id="A0A7I8II93"/>
<dbReference type="PROSITE" id="PS51649">
    <property type="entry name" value="NPH3"/>
    <property type="match status" value="1"/>
</dbReference>
<dbReference type="CDD" id="cd18312">
    <property type="entry name" value="BTB_POZ_NPY3-like"/>
    <property type="match status" value="1"/>
</dbReference>
<dbReference type="Pfam" id="PF00651">
    <property type="entry name" value="BTB"/>
    <property type="match status" value="1"/>
</dbReference>
<dbReference type="PROSITE" id="PS50097">
    <property type="entry name" value="BTB"/>
    <property type="match status" value="1"/>
</dbReference>
<proteinExistence type="inferred from homology"/>
<dbReference type="InterPro" id="IPR027356">
    <property type="entry name" value="NPH3_dom"/>
</dbReference>
<dbReference type="InterPro" id="IPR043454">
    <property type="entry name" value="NPH3/RPT2-like"/>
</dbReference>
<gene>
    <name evidence="6" type="ORF">SI7747_03003982</name>
</gene>
<dbReference type="GO" id="GO:0016567">
    <property type="term" value="P:protein ubiquitination"/>
    <property type="evidence" value="ECO:0007669"/>
    <property type="project" value="UniProtKB-UniPathway"/>
</dbReference>
<dbReference type="InterPro" id="IPR000210">
    <property type="entry name" value="BTB/POZ_dom"/>
</dbReference>
<reference evidence="6 7" key="1">
    <citation type="submission" date="2019-12" db="EMBL/GenBank/DDBJ databases">
        <authorList>
            <person name="Scholz U."/>
            <person name="Mascher M."/>
            <person name="Fiebig A."/>
        </authorList>
    </citation>
    <scope>NUCLEOTIDE SEQUENCE</scope>
</reference>
<keyword evidence="7" id="KW-1185">Reference proteome</keyword>
<evidence type="ECO:0000256" key="1">
    <source>
        <dbReference type="ARBA" id="ARBA00004906"/>
    </source>
</evidence>
<evidence type="ECO:0000313" key="7">
    <source>
        <dbReference type="Proteomes" id="UP001189122"/>
    </source>
</evidence>
<dbReference type="SUPFAM" id="SSF54695">
    <property type="entry name" value="POZ domain"/>
    <property type="match status" value="1"/>
</dbReference>
<evidence type="ECO:0000256" key="2">
    <source>
        <dbReference type="ARBA" id="ARBA00022786"/>
    </source>
</evidence>
<keyword evidence="2" id="KW-0833">Ubl conjugation pathway</keyword>
<dbReference type="Proteomes" id="UP001189122">
    <property type="component" value="Unassembled WGS sequence"/>
</dbReference>
<feature type="domain" description="NPH3" evidence="5">
    <location>
        <begin position="211"/>
        <end position="489"/>
    </location>
</feature>
<dbReference type="PANTHER" id="PTHR32370">
    <property type="entry name" value="OS12G0117600 PROTEIN"/>
    <property type="match status" value="1"/>
</dbReference>
<evidence type="ECO:0000259" key="4">
    <source>
        <dbReference type="PROSITE" id="PS50097"/>
    </source>
</evidence>
<name>A0A7I8II93_SPIIN</name>
<organism evidence="6">
    <name type="scientific">Spirodela intermedia</name>
    <name type="common">Intermediate duckweed</name>
    <dbReference type="NCBI Taxonomy" id="51605"/>
    <lineage>
        <taxon>Eukaryota</taxon>
        <taxon>Viridiplantae</taxon>
        <taxon>Streptophyta</taxon>
        <taxon>Embryophyta</taxon>
        <taxon>Tracheophyta</taxon>
        <taxon>Spermatophyta</taxon>
        <taxon>Magnoliopsida</taxon>
        <taxon>Liliopsida</taxon>
        <taxon>Araceae</taxon>
        <taxon>Lemnoideae</taxon>
        <taxon>Spirodela</taxon>
    </lineage>
</organism>
<feature type="domain" description="BTB" evidence="4">
    <location>
        <begin position="29"/>
        <end position="97"/>
    </location>
</feature>
<dbReference type="Pfam" id="PF03000">
    <property type="entry name" value="NPH3"/>
    <property type="match status" value="1"/>
</dbReference>
<dbReference type="EMBL" id="CACRZD030000003">
    <property type="protein sequence ID" value="CAA6657514.1"/>
    <property type="molecule type" value="Genomic_DNA"/>
</dbReference>
<protein>
    <submittedName>
        <fullName evidence="6">Uncharacterized protein</fullName>
    </submittedName>
</protein>
<comment type="pathway">
    <text evidence="1">Protein modification; protein ubiquitination.</text>
</comment>
<dbReference type="Gene3D" id="3.30.710.10">
    <property type="entry name" value="Potassium Channel Kv1.1, Chain A"/>
    <property type="match status" value="1"/>
</dbReference>
<evidence type="ECO:0000313" key="6">
    <source>
        <dbReference type="EMBL" id="CAA2617820.1"/>
    </source>
</evidence>
<comment type="similarity">
    <text evidence="3">Belongs to the NPH3 family.</text>
</comment>
<sequence>MKFMKLGSKPDYFQTDGNDVRFVATELPSDITICVGDVKFYLHKFPLLSKSALLQRLVALPNDEDDEEIRIPDIPGGPVAFEICAKFCYGMAVTLNAYNVVAARCAAQYLEMLETVEKGNLIYKIDVFLSSSVFRGWKDSIIVLQTAKSSLPWSEDLKLISHCTDSLASKICMDTSKVEWSYSYNRGRLPSEKGHEQDWNGVRKTQTVPKDWWVEDLCDLDMDSFKRVITVVKSRGRISGDVIGEALKAYTYRRVAGFSKGAVHSGSALKNRSLVETIVWMLPTEKASISCSFQFKLLRAARLLDCGEMCRKELVKRVGRQLEEASISDLLMLREQEDDRVHDVDLVLNVVEEFLMQEDEGVPTCPSSNDELRETTKTESVSSASILSVAKLLDGYLAEVARDPKLSLSKFIDLAEMISGDSRPVHDGLYRAVDMYLKEHPGLTKSEKRRLCSLMDCRKLSVDACIHAVQNERLPLRVVVQVLFFEQVRAAAAAGVAAGGGALTLPAAVRSLLPRENCGSHSSSMSGATTNTVEDWDTEELKSIKPVRLVNEGSLRSSSGSGEVQKHGGIGVATEVKGFRWRRGFSASFCRGSIRAVRTAARIHRVALVLPTWRGRSQRPREMLGTLSRSRRGTMG</sequence>
<evidence type="ECO:0000259" key="5">
    <source>
        <dbReference type="PROSITE" id="PS51649"/>
    </source>
</evidence>
<dbReference type="UniPathway" id="UPA00143"/>